<keyword evidence="1" id="KW-0812">Transmembrane</keyword>
<protein>
    <submittedName>
        <fullName evidence="2">Uncharacterized protein</fullName>
    </submittedName>
</protein>
<keyword evidence="1" id="KW-1133">Transmembrane helix</keyword>
<reference evidence="2" key="1">
    <citation type="submission" date="2021-01" db="EMBL/GenBank/DDBJ databases">
        <authorList>
            <person name="Corre E."/>
            <person name="Pelletier E."/>
            <person name="Niang G."/>
            <person name="Scheremetjew M."/>
            <person name="Finn R."/>
            <person name="Kale V."/>
            <person name="Holt S."/>
            <person name="Cochrane G."/>
            <person name="Meng A."/>
            <person name="Brown T."/>
            <person name="Cohen L."/>
        </authorList>
    </citation>
    <scope>NUCLEOTIDE SEQUENCE</scope>
    <source>
        <strain evidence="2">CCMP2222</strain>
    </source>
</reference>
<gene>
    <name evidence="2" type="ORF">AAND1436_LOCUS24453</name>
</gene>
<dbReference type="AlphaFoldDB" id="A0A7S2GGK7"/>
<evidence type="ECO:0000313" key="2">
    <source>
        <dbReference type="EMBL" id="CAD9450281.1"/>
    </source>
</evidence>
<organism evidence="2">
    <name type="scientific">Alexandrium andersonii</name>
    <dbReference type="NCBI Taxonomy" id="327968"/>
    <lineage>
        <taxon>Eukaryota</taxon>
        <taxon>Sar</taxon>
        <taxon>Alveolata</taxon>
        <taxon>Dinophyceae</taxon>
        <taxon>Gonyaulacales</taxon>
        <taxon>Pyrocystaceae</taxon>
        <taxon>Alexandrium</taxon>
    </lineage>
</organism>
<proteinExistence type="predicted"/>
<evidence type="ECO:0000256" key="1">
    <source>
        <dbReference type="SAM" id="Phobius"/>
    </source>
</evidence>
<keyword evidence="1" id="KW-0472">Membrane</keyword>
<dbReference type="EMBL" id="HBGQ01050193">
    <property type="protein sequence ID" value="CAD9450281.1"/>
    <property type="molecule type" value="Transcribed_RNA"/>
</dbReference>
<name>A0A7S2GGK7_9DINO</name>
<feature type="transmembrane region" description="Helical" evidence="1">
    <location>
        <begin position="131"/>
        <end position="149"/>
    </location>
</feature>
<sequence length="181" mass="20207">MWDYYQSLPLDQRVDKLVIYFLGVEMLKASGGITREQFPRLHRLLDAYAGILATTCLMPRRVFYYIHGMAWNMESSFVARQVREPQAPLPLSRETEEAFSRAAESAWSLVGGPPSANKSSPGGSSGSSTSWPALLVVTGAGVGAVIYLLHSDNFKSTRRFVGDRWSQLEHSIGMRPRLLQQ</sequence>
<accession>A0A7S2GGK7</accession>